<sequence length="230" mass="25085">MVRLDTGNRDHGCLRGSAVPGYVFRATGVVTLSLLLSACGYQFRVQGAGPTVGGAAEQTTKRTQTPRLAILPISNTTYEPNFEIKLANYLRREFSAGAGAEIVGPSAGADLFLSGQIMQILLPTLSFDQTTTFESRVEMLVSVKIEEAKTKRVVWSQVAKGTSEFFLTQDLQFNRVLQNRALEQAGRFVAEDLASRFLLFLDAGELDKVLKRSVKAEAGQGVQPRPEAAR</sequence>
<reference evidence="1 2" key="1">
    <citation type="submission" date="2021-02" db="EMBL/GenBank/DDBJ databases">
        <authorList>
            <person name="Han P."/>
        </authorList>
    </citation>
    <scope>NUCLEOTIDE SEQUENCE [LARGE SCALE GENOMIC DNA]</scope>
    <source>
        <strain evidence="1">Candidatus Nitrospira sp. ZN2</strain>
    </source>
</reference>
<dbReference type="InterPro" id="IPR007485">
    <property type="entry name" value="LPS_assembly_LptE"/>
</dbReference>
<name>A0ABN7KUZ8_9BACT</name>
<organism evidence="1 2">
    <name type="scientific">Nitrospira defluvii</name>
    <dbReference type="NCBI Taxonomy" id="330214"/>
    <lineage>
        <taxon>Bacteria</taxon>
        <taxon>Pseudomonadati</taxon>
        <taxon>Nitrospirota</taxon>
        <taxon>Nitrospiria</taxon>
        <taxon>Nitrospirales</taxon>
        <taxon>Nitrospiraceae</taxon>
        <taxon>Nitrospira</taxon>
    </lineage>
</organism>
<gene>
    <name evidence="1" type="ORF">NSPZN2_11395</name>
</gene>
<proteinExistence type="predicted"/>
<dbReference type="EMBL" id="CAJNBJ010000001">
    <property type="protein sequence ID" value="CAE6714779.1"/>
    <property type="molecule type" value="Genomic_DNA"/>
</dbReference>
<evidence type="ECO:0008006" key="3">
    <source>
        <dbReference type="Google" id="ProtNLM"/>
    </source>
</evidence>
<keyword evidence="2" id="KW-1185">Reference proteome</keyword>
<protein>
    <recommendedName>
        <fullName evidence="3">Lipoprotein</fullName>
    </recommendedName>
</protein>
<evidence type="ECO:0000313" key="1">
    <source>
        <dbReference type="EMBL" id="CAE6714779.1"/>
    </source>
</evidence>
<dbReference type="RefSeq" id="WP_213041144.1">
    <property type="nucleotide sequence ID" value="NZ_CAJNBJ010000001.1"/>
</dbReference>
<evidence type="ECO:0000313" key="2">
    <source>
        <dbReference type="Proteomes" id="UP000675880"/>
    </source>
</evidence>
<dbReference type="Proteomes" id="UP000675880">
    <property type="component" value="Unassembled WGS sequence"/>
</dbReference>
<accession>A0ABN7KUZ8</accession>
<dbReference type="Pfam" id="PF04390">
    <property type="entry name" value="LptE"/>
    <property type="match status" value="1"/>
</dbReference>
<comment type="caution">
    <text evidence="1">The sequence shown here is derived from an EMBL/GenBank/DDBJ whole genome shotgun (WGS) entry which is preliminary data.</text>
</comment>